<protein>
    <submittedName>
        <fullName evidence="1">Uncharacterized protein</fullName>
    </submittedName>
</protein>
<dbReference type="EMBL" id="JACSEA010000018">
    <property type="protein sequence ID" value="KAF7382743.1"/>
    <property type="molecule type" value="Genomic_DNA"/>
</dbReference>
<evidence type="ECO:0000313" key="1">
    <source>
        <dbReference type="EMBL" id="KAF7382743.1"/>
    </source>
</evidence>
<keyword evidence="2" id="KW-1185">Reference proteome</keyword>
<dbReference type="AlphaFoldDB" id="A0A834MTU4"/>
<name>A0A834MTU4_VESVU</name>
<dbReference type="Proteomes" id="UP000614350">
    <property type="component" value="Unassembled WGS sequence"/>
</dbReference>
<reference evidence="1" key="1">
    <citation type="journal article" date="2020" name="G3 (Bethesda)">
        <title>High-Quality Assemblies for Three Invasive Social Wasps from the &lt;i&gt;Vespula&lt;/i&gt; Genus.</title>
        <authorList>
            <person name="Harrop T.W.R."/>
            <person name="Guhlin J."/>
            <person name="McLaughlin G.M."/>
            <person name="Permina E."/>
            <person name="Stockwell P."/>
            <person name="Gilligan J."/>
            <person name="Le Lec M.F."/>
            <person name="Gruber M.A.M."/>
            <person name="Quinn O."/>
            <person name="Lovegrove M."/>
            <person name="Duncan E.J."/>
            <person name="Remnant E.J."/>
            <person name="Van Eeckhoven J."/>
            <person name="Graham B."/>
            <person name="Knapp R.A."/>
            <person name="Langford K.W."/>
            <person name="Kronenberg Z."/>
            <person name="Press M.O."/>
            <person name="Eacker S.M."/>
            <person name="Wilson-Rankin E.E."/>
            <person name="Purcell J."/>
            <person name="Lester P.J."/>
            <person name="Dearden P.K."/>
        </authorList>
    </citation>
    <scope>NUCLEOTIDE SEQUENCE</scope>
    <source>
        <strain evidence="1">Marl-1</strain>
    </source>
</reference>
<sequence length="126" mass="15089">MNVKRRQQPPKGIPRGKLPIMGKYSSLRIRLFTYKNSAVYDQQRIHAIKVFRESLYKTPSIFANLVDTSYVRTFFFKYKTKRNDLLEFVLSLIHQLHDLLGIRNSMNLDPERMIFLVTQFGWMLRF</sequence>
<proteinExistence type="predicted"/>
<organism evidence="1 2">
    <name type="scientific">Vespula vulgaris</name>
    <name type="common">Yellow jacket</name>
    <name type="synonym">Wasp</name>
    <dbReference type="NCBI Taxonomy" id="7454"/>
    <lineage>
        <taxon>Eukaryota</taxon>
        <taxon>Metazoa</taxon>
        <taxon>Ecdysozoa</taxon>
        <taxon>Arthropoda</taxon>
        <taxon>Hexapoda</taxon>
        <taxon>Insecta</taxon>
        <taxon>Pterygota</taxon>
        <taxon>Neoptera</taxon>
        <taxon>Endopterygota</taxon>
        <taxon>Hymenoptera</taxon>
        <taxon>Apocrita</taxon>
        <taxon>Aculeata</taxon>
        <taxon>Vespoidea</taxon>
        <taxon>Vespidae</taxon>
        <taxon>Vespinae</taxon>
        <taxon>Vespula</taxon>
    </lineage>
</organism>
<evidence type="ECO:0000313" key="2">
    <source>
        <dbReference type="Proteomes" id="UP000614350"/>
    </source>
</evidence>
<gene>
    <name evidence="1" type="ORF">HZH66_013145</name>
</gene>
<comment type="caution">
    <text evidence="1">The sequence shown here is derived from an EMBL/GenBank/DDBJ whole genome shotgun (WGS) entry which is preliminary data.</text>
</comment>
<accession>A0A834MTU4</accession>